<evidence type="ECO:0000256" key="5">
    <source>
        <dbReference type="RuleBase" id="RU366008"/>
    </source>
</evidence>
<dbReference type="InterPro" id="IPR015377">
    <property type="entry name" value="Fumarylacetoacetase_N"/>
</dbReference>
<keyword evidence="5" id="KW-0460">Magnesium</keyword>
<name>M2N6J2_BAUPA</name>
<keyword evidence="1 4" id="KW-0479">Metal-binding</keyword>
<dbReference type="Gene3D" id="3.90.850.10">
    <property type="entry name" value="Fumarylacetoacetase-like, C-terminal domain"/>
    <property type="match status" value="1"/>
</dbReference>
<dbReference type="InterPro" id="IPR005959">
    <property type="entry name" value="Fumarylacetoacetase"/>
</dbReference>
<evidence type="ECO:0000313" key="7">
    <source>
        <dbReference type="EMBL" id="EMC94395.1"/>
    </source>
</evidence>
<dbReference type="GO" id="GO:0004334">
    <property type="term" value="F:fumarylacetoacetase activity"/>
    <property type="evidence" value="ECO:0007669"/>
    <property type="project" value="UniProtKB-UniRule"/>
</dbReference>
<dbReference type="RefSeq" id="XP_007678285.1">
    <property type="nucleotide sequence ID" value="XM_007680095.1"/>
</dbReference>
<reference evidence="7 8" key="1">
    <citation type="journal article" date="2012" name="PLoS Pathog.">
        <title>Diverse lifestyles and strategies of plant pathogenesis encoded in the genomes of eighteen Dothideomycetes fungi.</title>
        <authorList>
            <person name="Ohm R.A."/>
            <person name="Feau N."/>
            <person name="Henrissat B."/>
            <person name="Schoch C.L."/>
            <person name="Horwitz B.A."/>
            <person name="Barry K.W."/>
            <person name="Condon B.J."/>
            <person name="Copeland A.C."/>
            <person name="Dhillon B."/>
            <person name="Glaser F."/>
            <person name="Hesse C.N."/>
            <person name="Kosti I."/>
            <person name="LaButti K."/>
            <person name="Lindquist E.A."/>
            <person name="Lucas S."/>
            <person name="Salamov A.A."/>
            <person name="Bradshaw R.E."/>
            <person name="Ciuffetti L."/>
            <person name="Hamelin R.C."/>
            <person name="Kema G.H.J."/>
            <person name="Lawrence C."/>
            <person name="Scott J.A."/>
            <person name="Spatafora J.W."/>
            <person name="Turgeon B.G."/>
            <person name="de Wit P.J.G.M."/>
            <person name="Zhong S."/>
            <person name="Goodwin S.B."/>
            <person name="Grigoriev I.V."/>
        </authorList>
    </citation>
    <scope>NUCLEOTIDE SEQUENCE [LARGE SCALE GENOMIC DNA]</scope>
    <source>
        <strain evidence="7 8">UAMH 10762</strain>
    </source>
</reference>
<dbReference type="EC" id="3.7.1.2" evidence="5"/>
<dbReference type="InterPro" id="IPR036663">
    <property type="entry name" value="Fumarylacetoacetase_C_sf"/>
</dbReference>
<dbReference type="SUPFAM" id="SSF56529">
    <property type="entry name" value="FAH"/>
    <property type="match status" value="1"/>
</dbReference>
<dbReference type="KEGG" id="bcom:BAUCODRAFT_546940"/>
<dbReference type="Gene3D" id="2.30.30.230">
    <property type="entry name" value="Fumarylacetoacetase, N-terminal domain"/>
    <property type="match status" value="1"/>
</dbReference>
<dbReference type="STRING" id="717646.M2N6J2"/>
<dbReference type="GO" id="GO:0046872">
    <property type="term" value="F:metal ion binding"/>
    <property type="evidence" value="ECO:0007669"/>
    <property type="project" value="UniProtKB-UniRule"/>
</dbReference>
<keyword evidence="5" id="KW-0378">Hydrolase</keyword>
<comment type="cofactor">
    <cofactor evidence="5">
        <name>Mg(2+)</name>
        <dbReference type="ChEBI" id="CHEBI:18420"/>
    </cofactor>
    <cofactor evidence="5">
        <name>Ca(2+)</name>
        <dbReference type="ChEBI" id="CHEBI:29108"/>
    </cofactor>
</comment>
<dbReference type="GeneID" id="19115366"/>
<comment type="catalytic activity">
    <reaction evidence="5">
        <text>4-fumarylacetoacetate + H2O = acetoacetate + fumarate + H(+)</text>
        <dbReference type="Rhea" id="RHEA:10244"/>
        <dbReference type="ChEBI" id="CHEBI:13705"/>
        <dbReference type="ChEBI" id="CHEBI:15377"/>
        <dbReference type="ChEBI" id="CHEBI:15378"/>
        <dbReference type="ChEBI" id="CHEBI:18034"/>
        <dbReference type="ChEBI" id="CHEBI:29806"/>
        <dbReference type="EC" id="3.7.1.2"/>
    </reaction>
</comment>
<dbReference type="GO" id="GO:0006572">
    <property type="term" value="P:L-tyrosine catabolic process"/>
    <property type="evidence" value="ECO:0007669"/>
    <property type="project" value="UniProtKB-UniRule"/>
</dbReference>
<feature type="domain" description="Fumarylacetoacetase N-terminal" evidence="6">
    <location>
        <begin position="14"/>
        <end position="114"/>
    </location>
</feature>
<dbReference type="AlphaFoldDB" id="M2N6J2"/>
<dbReference type="GO" id="GO:1902000">
    <property type="term" value="P:homogentisate catabolic process"/>
    <property type="evidence" value="ECO:0007669"/>
    <property type="project" value="TreeGrafter"/>
</dbReference>
<comment type="pathway">
    <text evidence="5">Amino-acid degradation; L-phenylalanine degradation; acetoacetate and fumarate from L-phenylalanine: step 6/6.</text>
</comment>
<keyword evidence="4 5" id="KW-0106">Calcium</keyword>
<proteinExistence type="inferred from homology"/>
<keyword evidence="5" id="KW-0828">Tyrosine catabolism</keyword>
<feature type="binding site" evidence="4">
    <location>
        <position position="122"/>
    </location>
    <ligand>
        <name>Ca(2+)</name>
        <dbReference type="ChEBI" id="CHEBI:29108"/>
    </ligand>
</feature>
<dbReference type="GO" id="GO:0006559">
    <property type="term" value="P:L-phenylalanine catabolic process"/>
    <property type="evidence" value="ECO:0007669"/>
    <property type="project" value="UniProtKB-UniRule"/>
</dbReference>
<evidence type="ECO:0000259" key="6">
    <source>
        <dbReference type="Pfam" id="PF09298"/>
    </source>
</evidence>
<dbReference type="EMBL" id="KB445558">
    <property type="protein sequence ID" value="EMC94395.1"/>
    <property type="molecule type" value="Genomic_DNA"/>
</dbReference>
<evidence type="ECO:0000256" key="4">
    <source>
        <dbReference type="PIRSR" id="PIRSR605959-3"/>
    </source>
</evidence>
<dbReference type="PANTHER" id="PTHR43069:SF2">
    <property type="entry name" value="FUMARYLACETOACETASE"/>
    <property type="match status" value="1"/>
</dbReference>
<dbReference type="Proteomes" id="UP000011761">
    <property type="component" value="Unassembled WGS sequence"/>
</dbReference>
<dbReference type="SUPFAM" id="SSF63433">
    <property type="entry name" value="Fumarylacetoacetate hydrolase, FAH, N-terminal domain"/>
    <property type="match status" value="1"/>
</dbReference>
<feature type="binding site" evidence="4">
    <location>
        <position position="194"/>
    </location>
    <ligand>
        <name>Ca(2+)</name>
        <dbReference type="ChEBI" id="CHEBI:29108"/>
    </ligand>
</feature>
<keyword evidence="8" id="KW-1185">Reference proteome</keyword>
<dbReference type="UniPathway" id="UPA00139">
    <property type="reaction ID" value="UER00341"/>
</dbReference>
<dbReference type="InterPro" id="IPR036462">
    <property type="entry name" value="Fumarylacetoacetase_N_sf"/>
</dbReference>
<dbReference type="OMA" id="FGFGECR"/>
<evidence type="ECO:0000256" key="3">
    <source>
        <dbReference type="PIRSR" id="PIRSR605959-2"/>
    </source>
</evidence>
<keyword evidence="5" id="KW-0585">Phenylalanine catabolism</keyword>
<dbReference type="eggNOG" id="KOG2843">
    <property type="taxonomic scope" value="Eukaryota"/>
</dbReference>
<evidence type="ECO:0000256" key="2">
    <source>
        <dbReference type="PIRSR" id="PIRSR605959-1"/>
    </source>
</evidence>
<sequence>MPSPSLDKQPFTFANLPYGIISTPTEPKPRCAVAIGDHAIDLAKYSKNGSLFEVESSHNFIAQQAFSEPALNTFAALPWSARRAVRERIQKDLKDDKVPASCLVELKNVTSHLPMKMGGFSDFYTSLEHCLNCSGEMSANSIAKNWYYAPSVYNSRVSSVLPTPRDIPRPKNVYFSAGIDSEPKYGPTRKMDFELEMGFFVSQPVPYGQAVRNAAFRTIPLQGLRN</sequence>
<dbReference type="PANTHER" id="PTHR43069">
    <property type="entry name" value="FUMARYLACETOACETASE"/>
    <property type="match status" value="1"/>
</dbReference>
<evidence type="ECO:0000313" key="8">
    <source>
        <dbReference type="Proteomes" id="UP000011761"/>
    </source>
</evidence>
<feature type="active site" description="Proton acceptor" evidence="2">
    <location>
        <position position="129"/>
    </location>
</feature>
<feature type="binding site" evidence="4">
    <location>
        <position position="196"/>
    </location>
    <ligand>
        <name>Ca(2+)</name>
        <dbReference type="ChEBI" id="CHEBI:29108"/>
    </ligand>
</feature>
<accession>M2N6J2</accession>
<dbReference type="HOGENOM" id="CLU_026207_0_1_1"/>
<gene>
    <name evidence="7" type="ORF">BAUCODRAFT_546940</name>
</gene>
<dbReference type="OrthoDB" id="9971669at2759"/>
<protein>
    <recommendedName>
        <fullName evidence="5">Fumarylacetoacetase</fullName>
        <ecNumber evidence="5">3.7.1.2</ecNumber>
    </recommendedName>
    <alternativeName>
        <fullName evidence="5">Fumarylacetoacetate hydrolase</fullName>
    </alternativeName>
</protein>
<evidence type="ECO:0000256" key="1">
    <source>
        <dbReference type="ARBA" id="ARBA00022723"/>
    </source>
</evidence>
<organism evidence="7 8">
    <name type="scientific">Baudoinia panamericana (strain UAMH 10762)</name>
    <name type="common">Angels' share fungus</name>
    <name type="synonym">Baudoinia compniacensis (strain UAMH 10762)</name>
    <dbReference type="NCBI Taxonomy" id="717646"/>
    <lineage>
        <taxon>Eukaryota</taxon>
        <taxon>Fungi</taxon>
        <taxon>Dikarya</taxon>
        <taxon>Ascomycota</taxon>
        <taxon>Pezizomycotina</taxon>
        <taxon>Dothideomycetes</taxon>
        <taxon>Dothideomycetidae</taxon>
        <taxon>Mycosphaerellales</taxon>
        <taxon>Teratosphaeriaceae</taxon>
        <taxon>Baudoinia</taxon>
    </lineage>
</organism>
<comment type="similarity">
    <text evidence="5">Belongs to the FAH family.</text>
</comment>
<feature type="binding site" evidence="3">
    <location>
        <position position="124"/>
    </location>
    <ligand>
        <name>substrate</name>
    </ligand>
</feature>
<dbReference type="Pfam" id="PF09298">
    <property type="entry name" value="FAA_hydrolase_N"/>
    <property type="match status" value="1"/>
</dbReference>